<dbReference type="Proteomes" id="UP000030745">
    <property type="component" value="Unassembled WGS sequence"/>
</dbReference>
<organism evidence="2 3">
    <name type="scientific">Saprolegnia parasitica (strain CBS 223.65)</name>
    <dbReference type="NCBI Taxonomy" id="695850"/>
    <lineage>
        <taxon>Eukaryota</taxon>
        <taxon>Sar</taxon>
        <taxon>Stramenopiles</taxon>
        <taxon>Oomycota</taxon>
        <taxon>Saprolegniomycetes</taxon>
        <taxon>Saprolegniales</taxon>
        <taxon>Saprolegniaceae</taxon>
        <taxon>Saprolegnia</taxon>
    </lineage>
</organism>
<feature type="transmembrane region" description="Helical" evidence="1">
    <location>
        <begin position="99"/>
        <end position="117"/>
    </location>
</feature>
<feature type="transmembrane region" description="Helical" evidence="1">
    <location>
        <begin position="319"/>
        <end position="340"/>
    </location>
</feature>
<evidence type="ECO:0000313" key="3">
    <source>
        <dbReference type="Proteomes" id="UP000030745"/>
    </source>
</evidence>
<feature type="transmembrane region" description="Helical" evidence="1">
    <location>
        <begin position="352"/>
        <end position="370"/>
    </location>
</feature>
<dbReference type="EMBL" id="KK583289">
    <property type="protein sequence ID" value="KDO21339.1"/>
    <property type="molecule type" value="Genomic_DNA"/>
</dbReference>
<dbReference type="OMA" id="MWFLWYS"/>
<dbReference type="RefSeq" id="XP_012207899.1">
    <property type="nucleotide sequence ID" value="XM_012352509.1"/>
</dbReference>
<reference evidence="2 3" key="1">
    <citation type="journal article" date="2013" name="PLoS Genet.">
        <title>Distinctive expansion of potential virulence genes in the genome of the oomycete fish pathogen Saprolegnia parasitica.</title>
        <authorList>
            <person name="Jiang R.H."/>
            <person name="de Bruijn I."/>
            <person name="Haas B.J."/>
            <person name="Belmonte R."/>
            <person name="Lobach L."/>
            <person name="Christie J."/>
            <person name="van den Ackerveken G."/>
            <person name="Bottin A."/>
            <person name="Bulone V."/>
            <person name="Diaz-Moreno S.M."/>
            <person name="Dumas B."/>
            <person name="Fan L."/>
            <person name="Gaulin E."/>
            <person name="Govers F."/>
            <person name="Grenville-Briggs L.J."/>
            <person name="Horner N.R."/>
            <person name="Levin J.Z."/>
            <person name="Mammella M."/>
            <person name="Meijer H.J."/>
            <person name="Morris P."/>
            <person name="Nusbaum C."/>
            <person name="Oome S."/>
            <person name="Phillips A.J."/>
            <person name="van Rooyen D."/>
            <person name="Rzeszutek E."/>
            <person name="Saraiva M."/>
            <person name="Secombes C.J."/>
            <person name="Seidl M.F."/>
            <person name="Snel B."/>
            <person name="Stassen J.H."/>
            <person name="Sykes S."/>
            <person name="Tripathy S."/>
            <person name="van den Berg H."/>
            <person name="Vega-Arreguin J.C."/>
            <person name="Wawra S."/>
            <person name="Young S.K."/>
            <person name="Zeng Q."/>
            <person name="Dieguez-Uribeondo J."/>
            <person name="Russ C."/>
            <person name="Tyler B.M."/>
            <person name="van West P."/>
        </authorList>
    </citation>
    <scope>NUCLEOTIDE SEQUENCE [LARGE SCALE GENOMIC DNA]</scope>
    <source>
        <strain evidence="2 3">CBS 223.65</strain>
    </source>
</reference>
<feature type="transmembrane region" description="Helical" evidence="1">
    <location>
        <begin position="129"/>
        <end position="152"/>
    </location>
</feature>
<keyword evidence="1" id="KW-0472">Membrane</keyword>
<name>A0A067BS58_SAPPC</name>
<protein>
    <submittedName>
        <fullName evidence="2">Uncharacterized protein</fullName>
    </submittedName>
</protein>
<feature type="transmembrane region" description="Helical" evidence="1">
    <location>
        <begin position="172"/>
        <end position="192"/>
    </location>
</feature>
<evidence type="ECO:0000256" key="1">
    <source>
        <dbReference type="SAM" id="Phobius"/>
    </source>
</evidence>
<feature type="transmembrane region" description="Helical" evidence="1">
    <location>
        <begin position="212"/>
        <end position="231"/>
    </location>
</feature>
<dbReference type="KEGG" id="spar:SPRG_13656"/>
<dbReference type="VEuPathDB" id="FungiDB:SPRG_13656"/>
<keyword evidence="1" id="KW-0812">Transmembrane</keyword>
<sequence length="876" mass="96997">MVHGAVCPSSSVNSTECVEPRAALWSCCGLGGYHHIAPAALWLVFLSLTACAQYHYNLFHDLDSTADELHDIQTQALGVVVARRKRVIFGKSYRDPRRLLMLGAMWSELFGFSYTPGQLVIYQLTQSNIAGLVSGPVQFGLFAVFSGLLYLLEGPRWLRKCHLRRPKLGGPILYDMFFMTFAYTLVNVVGCTNGLDSVALGDNVTCASPERYWMVCSLGLVVFGCFFWGTLKYKKQLASDVYAVSFRFQASFDAMMTCTRTICALTVITVEKALLVLDMWLVAVLFGLLNLVHFGALLRYNYKCQPCLGVGLVPNNLRALSFATSCYTTLVSLVISMLQIARHPAEAGTAEWTVFFVAIGLYPAVAVTVWRWNRRRAVLFQVPNLSLLDALQHESDRVRAIAAVTVTLETAERDADTLQAILLALNDTLWPPEAVFAPAYACQAMWFLWYSNFDLVDHVSETGASAFVPFGCWVRLSPARTCAGGTISSAFRISLSQVLAGRSASGRLSISNSSLVAPVDLSRRSRNRPSPVDSSSLVQLVEKATDLEHTVCMTNRIADNPAIRSCFEHAVKKLAELCKCNCRRNRLLASKVLQEMYQASVVRVSATTFLHMAANLTIAPSHAKAMSALRTLVRFVNDRDEIWAARQVANVVTLRLLIDALLVHVGDIDFVTTLLTFLIDRLETLLSLGTNAPSGEAYLDRSMVSTLHELFVDVPSGATQALIDDLLMTMQDVWNTRPYRPPGVMRQLSKTRIMRQLSKTHVLPTAMTRLSESSQALLSFSQLKVIKDRQRARMDAWAAVNAVLAEGFSMQLPLAALAPPTQLIVASLLELLSTRSDLLSYLESRMTMPEYWYLSDLVGKSRPRIAIESTHCAEST</sequence>
<dbReference type="GeneID" id="24135520"/>
<feature type="transmembrane region" description="Helical" evidence="1">
    <location>
        <begin position="276"/>
        <end position="298"/>
    </location>
</feature>
<proteinExistence type="predicted"/>
<keyword evidence="1" id="KW-1133">Transmembrane helix</keyword>
<evidence type="ECO:0000313" key="2">
    <source>
        <dbReference type="EMBL" id="KDO21339.1"/>
    </source>
</evidence>
<dbReference type="OrthoDB" id="10348087at2759"/>
<gene>
    <name evidence="2" type="ORF">SPRG_13656</name>
</gene>
<keyword evidence="3" id="KW-1185">Reference proteome</keyword>
<dbReference type="AlphaFoldDB" id="A0A067BS58"/>
<accession>A0A067BS58</accession>